<reference evidence="9" key="2">
    <citation type="submission" date="2021-12" db="EMBL/GenBank/DDBJ databases">
        <title>Resequencing data analysis of finger millet.</title>
        <authorList>
            <person name="Hatakeyama M."/>
            <person name="Aluri S."/>
            <person name="Balachadran M.T."/>
            <person name="Sivarajan S.R."/>
            <person name="Poveda L."/>
            <person name="Shimizu-Inatsugi R."/>
            <person name="Schlapbach R."/>
            <person name="Sreeman S.M."/>
            <person name="Shimizu K.K."/>
        </authorList>
    </citation>
    <scope>NUCLEOTIDE SEQUENCE</scope>
</reference>
<dbReference type="PANTHER" id="PTHR42721:SF3">
    <property type="entry name" value="BETA-D-XYLOSIDASE 5-RELATED"/>
    <property type="match status" value="1"/>
</dbReference>
<dbReference type="Proteomes" id="UP001054889">
    <property type="component" value="Unassembled WGS sequence"/>
</dbReference>
<dbReference type="SUPFAM" id="SSF101936">
    <property type="entry name" value="DNA-binding pseudobarrel domain"/>
    <property type="match status" value="1"/>
</dbReference>
<dbReference type="Gene3D" id="3.20.20.300">
    <property type="entry name" value="Glycoside hydrolase, family 3, N-terminal domain"/>
    <property type="match status" value="1"/>
</dbReference>
<keyword evidence="6" id="KW-0804">Transcription</keyword>
<sequence length="491" mass="53251">MTAPGDVAARKHTPVLLPFSCDSLRIPDELAEEIGAAEAHVVLPFGKGKVRRVELGRDGDGAFLGRGWPEFADSCGVGAGWLLVLRHHGGGVLTVKMFDETCCLRVLRAATPAVEATTSSSATPRRPQFISVLPPDSMGKMQIPPKFVQSYIPKEHLNSHNAVVFGPFAKIGHIEIEMNLSDVSFAVLPAAKRRLETPASIQNCRRKNILLGIKRKSTIVRIPCEKPIGSEGSRTSLKKVSKKQSNFDIGPPAWIKKEINASTIENLFSLPLSFCEAIGIREPCMVTLKTEGSTVAWEVRVYPYPHFVHIRELSEDEEVVSIIGAKTCCAASALAHPLALLDYVAIYSAASSMVMLVSPSCFSPSTFTKSLRTQLRTQLPPAATALPDHRCSARSSARPPTAPSFTCCVDIPFCNQRLPVERCADDLVLRLTVEEKILQLGPGLGVPAYKWSEVLHGVANAGRGIHLDGLLCAVTSFPQVILITVSFNPHL</sequence>
<protein>
    <recommendedName>
        <fullName evidence="8">TF-B3 domain-containing protein</fullName>
    </recommendedName>
</protein>
<dbReference type="InterPro" id="IPR044993">
    <property type="entry name" value="BXL"/>
</dbReference>
<dbReference type="PANTHER" id="PTHR42721">
    <property type="entry name" value="SUGAR HYDROLASE-RELATED"/>
    <property type="match status" value="1"/>
</dbReference>
<keyword evidence="5" id="KW-0238">DNA-binding</keyword>
<dbReference type="EMBL" id="BQKI01000091">
    <property type="protein sequence ID" value="GJN36949.1"/>
    <property type="molecule type" value="Genomic_DNA"/>
</dbReference>
<evidence type="ECO:0000256" key="3">
    <source>
        <dbReference type="ARBA" id="ARBA00022801"/>
    </source>
</evidence>
<dbReference type="Pfam" id="PF02362">
    <property type="entry name" value="B3"/>
    <property type="match status" value="1"/>
</dbReference>
<dbReference type="GO" id="GO:0009044">
    <property type="term" value="F:xylan 1,4-beta-xylosidase activity"/>
    <property type="evidence" value="ECO:0007669"/>
    <property type="project" value="InterPro"/>
</dbReference>
<dbReference type="SUPFAM" id="SSF51445">
    <property type="entry name" value="(Trans)glycosidases"/>
    <property type="match status" value="1"/>
</dbReference>
<evidence type="ECO:0000256" key="6">
    <source>
        <dbReference type="ARBA" id="ARBA00023163"/>
    </source>
</evidence>
<evidence type="ECO:0000259" key="8">
    <source>
        <dbReference type="Pfam" id="PF02362"/>
    </source>
</evidence>
<keyword evidence="3" id="KW-0378">Hydrolase</keyword>
<dbReference type="GO" id="GO:0045493">
    <property type="term" value="P:xylan catabolic process"/>
    <property type="evidence" value="ECO:0007669"/>
    <property type="project" value="InterPro"/>
</dbReference>
<dbReference type="Gene3D" id="2.40.330.10">
    <property type="entry name" value="DNA-binding pseudobarrel domain"/>
    <property type="match status" value="1"/>
</dbReference>
<comment type="similarity">
    <text evidence="2">Belongs to the glycosyl hydrolase 3 family.</text>
</comment>
<gene>
    <name evidence="9" type="primary">gb25855</name>
    <name evidence="9" type="ORF">PR202_gb25855</name>
</gene>
<accession>A0AAV5FQ28</accession>
<reference evidence="9" key="1">
    <citation type="journal article" date="2018" name="DNA Res.">
        <title>Multiple hybrid de novo genome assembly of finger millet, an orphan allotetraploid crop.</title>
        <authorList>
            <person name="Hatakeyama M."/>
            <person name="Aluri S."/>
            <person name="Balachadran M.T."/>
            <person name="Sivarajan S.R."/>
            <person name="Patrignani A."/>
            <person name="Gruter S."/>
            <person name="Poveda L."/>
            <person name="Shimizu-Inatsugi R."/>
            <person name="Baeten J."/>
            <person name="Francoijs K.J."/>
            <person name="Nataraja K.N."/>
            <person name="Reddy Y.A.N."/>
            <person name="Phadnis S."/>
            <person name="Ravikumar R.L."/>
            <person name="Schlapbach R."/>
            <person name="Sreeman S.M."/>
            <person name="Shimizu K.K."/>
        </authorList>
    </citation>
    <scope>NUCLEOTIDE SEQUENCE</scope>
</reference>
<dbReference type="AlphaFoldDB" id="A0AAV5FQ28"/>
<dbReference type="InterPro" id="IPR036962">
    <property type="entry name" value="Glyco_hydro_3_N_sf"/>
</dbReference>
<feature type="domain" description="TF-B3" evidence="8">
    <location>
        <begin position="20"/>
        <end position="100"/>
    </location>
</feature>
<dbReference type="GO" id="GO:0005634">
    <property type="term" value="C:nucleus"/>
    <property type="evidence" value="ECO:0007669"/>
    <property type="project" value="UniProtKB-SubCell"/>
</dbReference>
<keyword evidence="10" id="KW-1185">Reference proteome</keyword>
<evidence type="ECO:0000256" key="2">
    <source>
        <dbReference type="ARBA" id="ARBA00005336"/>
    </source>
</evidence>
<evidence type="ECO:0000256" key="4">
    <source>
        <dbReference type="ARBA" id="ARBA00023015"/>
    </source>
</evidence>
<dbReference type="InterPro" id="IPR003340">
    <property type="entry name" value="B3_DNA-bd"/>
</dbReference>
<proteinExistence type="inferred from homology"/>
<organism evidence="9 10">
    <name type="scientific">Eleusine coracana subsp. coracana</name>
    <dbReference type="NCBI Taxonomy" id="191504"/>
    <lineage>
        <taxon>Eukaryota</taxon>
        <taxon>Viridiplantae</taxon>
        <taxon>Streptophyta</taxon>
        <taxon>Embryophyta</taxon>
        <taxon>Tracheophyta</taxon>
        <taxon>Spermatophyta</taxon>
        <taxon>Magnoliopsida</taxon>
        <taxon>Liliopsida</taxon>
        <taxon>Poales</taxon>
        <taxon>Poaceae</taxon>
        <taxon>PACMAD clade</taxon>
        <taxon>Chloridoideae</taxon>
        <taxon>Cynodonteae</taxon>
        <taxon>Eleusininae</taxon>
        <taxon>Eleusine</taxon>
    </lineage>
</organism>
<comment type="caution">
    <text evidence="9">The sequence shown here is derived from an EMBL/GenBank/DDBJ whole genome shotgun (WGS) entry which is preliminary data.</text>
</comment>
<comment type="subcellular location">
    <subcellularLocation>
        <location evidence="1">Nucleus</location>
    </subcellularLocation>
</comment>
<dbReference type="InterPro" id="IPR017853">
    <property type="entry name" value="GH"/>
</dbReference>
<keyword evidence="4" id="KW-0805">Transcription regulation</keyword>
<evidence type="ECO:0000256" key="7">
    <source>
        <dbReference type="ARBA" id="ARBA00023242"/>
    </source>
</evidence>
<evidence type="ECO:0000313" key="9">
    <source>
        <dbReference type="EMBL" id="GJN36949.1"/>
    </source>
</evidence>
<dbReference type="GO" id="GO:0003677">
    <property type="term" value="F:DNA binding"/>
    <property type="evidence" value="ECO:0007669"/>
    <property type="project" value="UniProtKB-KW"/>
</dbReference>
<dbReference type="InterPro" id="IPR015300">
    <property type="entry name" value="DNA-bd_pseudobarrel_sf"/>
</dbReference>
<evidence type="ECO:0000256" key="5">
    <source>
        <dbReference type="ARBA" id="ARBA00023125"/>
    </source>
</evidence>
<name>A0AAV5FQ28_ELECO</name>
<dbReference type="GO" id="GO:0046556">
    <property type="term" value="F:alpha-L-arabinofuranosidase activity"/>
    <property type="evidence" value="ECO:0007669"/>
    <property type="project" value="TreeGrafter"/>
</dbReference>
<dbReference type="GO" id="GO:0031222">
    <property type="term" value="P:arabinan catabolic process"/>
    <property type="evidence" value="ECO:0007669"/>
    <property type="project" value="TreeGrafter"/>
</dbReference>
<evidence type="ECO:0000313" key="10">
    <source>
        <dbReference type="Proteomes" id="UP001054889"/>
    </source>
</evidence>
<dbReference type="GO" id="GO:0009505">
    <property type="term" value="C:plant-type cell wall"/>
    <property type="evidence" value="ECO:0007669"/>
    <property type="project" value="TreeGrafter"/>
</dbReference>
<keyword evidence="7" id="KW-0539">Nucleus</keyword>
<evidence type="ECO:0000256" key="1">
    <source>
        <dbReference type="ARBA" id="ARBA00004123"/>
    </source>
</evidence>